<sequence length="170" mass="18996">MIKPIPRKRKQLPVIQTNPPKKTRKNKKTENVLGEYYTTSLQARLNTLPAHLIASLGRLRIVNGASAFNAETGRTIAARLPNLATVTFFTSHGGLLPLGFDKFMSHLSAQTMGSLVVRMTRPVRFRTTDANIEAWMEIIQDVHLGEGWEVRRDVEAELTGGTTLMVCRKV</sequence>
<keyword evidence="2" id="KW-1185">Reference proteome</keyword>
<name>A0A6A6Z7W8_9PEZI</name>
<organism evidence="1">
    <name type="scientific">Mytilinidion resinicola</name>
    <dbReference type="NCBI Taxonomy" id="574789"/>
    <lineage>
        <taxon>Eukaryota</taxon>
        <taxon>Fungi</taxon>
        <taxon>Dikarya</taxon>
        <taxon>Ascomycota</taxon>
        <taxon>Pezizomycotina</taxon>
        <taxon>Dothideomycetes</taxon>
        <taxon>Pleosporomycetidae</taxon>
        <taxon>Mytilinidiales</taxon>
        <taxon>Mytilinidiaceae</taxon>
        <taxon>Mytilinidion</taxon>
    </lineage>
</organism>
<dbReference type="GeneID" id="54459410"/>
<reference evidence="3" key="2">
    <citation type="submission" date="2020-04" db="EMBL/GenBank/DDBJ databases">
        <authorList>
            <consortium name="NCBI Genome Project"/>
        </authorList>
    </citation>
    <scope>NUCLEOTIDE SEQUENCE</scope>
    <source>
        <strain evidence="3">CBS 304.34</strain>
    </source>
</reference>
<dbReference type="EMBL" id="MU003692">
    <property type="protein sequence ID" value="KAF2816898.1"/>
    <property type="molecule type" value="Genomic_DNA"/>
</dbReference>
<accession>A0A6A6Z7W8</accession>
<gene>
    <name evidence="1 3" type="ORF">BDZ99DRAFT_456701</name>
</gene>
<evidence type="ECO:0000313" key="2">
    <source>
        <dbReference type="Proteomes" id="UP000504636"/>
    </source>
</evidence>
<dbReference type="RefSeq" id="XP_033583862.1">
    <property type="nucleotide sequence ID" value="XM_033718517.1"/>
</dbReference>
<reference evidence="1 3" key="1">
    <citation type="journal article" date="2020" name="Stud. Mycol.">
        <title>101 Dothideomycetes genomes: a test case for predicting lifestyles and emergence of pathogens.</title>
        <authorList>
            <person name="Haridas S."/>
            <person name="Albert R."/>
            <person name="Binder M."/>
            <person name="Bloem J."/>
            <person name="Labutti K."/>
            <person name="Salamov A."/>
            <person name="Andreopoulos B."/>
            <person name="Baker S."/>
            <person name="Barry K."/>
            <person name="Bills G."/>
            <person name="Bluhm B."/>
            <person name="Cannon C."/>
            <person name="Castanera R."/>
            <person name="Culley D."/>
            <person name="Daum C."/>
            <person name="Ezra D."/>
            <person name="Gonzalez J."/>
            <person name="Henrissat B."/>
            <person name="Kuo A."/>
            <person name="Liang C."/>
            <person name="Lipzen A."/>
            <person name="Lutzoni F."/>
            <person name="Magnuson J."/>
            <person name="Mondo S."/>
            <person name="Nolan M."/>
            <person name="Ohm R."/>
            <person name="Pangilinan J."/>
            <person name="Park H.-J."/>
            <person name="Ramirez L."/>
            <person name="Alfaro M."/>
            <person name="Sun H."/>
            <person name="Tritt A."/>
            <person name="Yoshinaga Y."/>
            <person name="Zwiers L.-H."/>
            <person name="Turgeon B."/>
            <person name="Goodwin S."/>
            <person name="Spatafora J."/>
            <person name="Crous P."/>
            <person name="Grigoriev I."/>
        </authorList>
    </citation>
    <scope>NUCLEOTIDE SEQUENCE</scope>
    <source>
        <strain evidence="1 3">CBS 304.34</strain>
    </source>
</reference>
<dbReference type="AlphaFoldDB" id="A0A6A6Z7W8"/>
<protein>
    <submittedName>
        <fullName evidence="1 3">Uncharacterized protein</fullName>
    </submittedName>
</protein>
<reference evidence="3" key="3">
    <citation type="submission" date="2025-04" db="UniProtKB">
        <authorList>
            <consortium name="RefSeq"/>
        </authorList>
    </citation>
    <scope>IDENTIFICATION</scope>
    <source>
        <strain evidence="3">CBS 304.34</strain>
    </source>
</reference>
<evidence type="ECO:0000313" key="3">
    <source>
        <dbReference type="RefSeq" id="XP_033583862.1"/>
    </source>
</evidence>
<dbReference type="Proteomes" id="UP000504636">
    <property type="component" value="Unplaced"/>
</dbReference>
<evidence type="ECO:0000313" key="1">
    <source>
        <dbReference type="EMBL" id="KAF2816898.1"/>
    </source>
</evidence>
<proteinExistence type="predicted"/>